<feature type="region of interest" description="Disordered" evidence="1">
    <location>
        <begin position="50"/>
        <end position="84"/>
    </location>
</feature>
<organism evidence="2 3">
    <name type="scientific">Bradyrhizobium elkanii</name>
    <dbReference type="NCBI Taxonomy" id="29448"/>
    <lineage>
        <taxon>Bacteria</taxon>
        <taxon>Pseudomonadati</taxon>
        <taxon>Pseudomonadota</taxon>
        <taxon>Alphaproteobacteria</taxon>
        <taxon>Hyphomicrobiales</taxon>
        <taxon>Nitrobacteraceae</taxon>
        <taxon>Bradyrhizobium</taxon>
    </lineage>
</organism>
<evidence type="ECO:0000313" key="2">
    <source>
        <dbReference type="EMBL" id="TKV79670.1"/>
    </source>
</evidence>
<proteinExistence type="predicted"/>
<comment type="caution">
    <text evidence="2">The sequence shown here is derived from an EMBL/GenBank/DDBJ whole genome shotgun (WGS) entry which is preliminary data.</text>
</comment>
<dbReference type="Proteomes" id="UP000305095">
    <property type="component" value="Unassembled WGS sequence"/>
</dbReference>
<accession>A0A4U6RY32</accession>
<evidence type="ECO:0000313" key="3">
    <source>
        <dbReference type="Proteomes" id="UP000305095"/>
    </source>
</evidence>
<name>A0A4U6RY32_BRAEL</name>
<dbReference type="EMBL" id="SZZP01000012">
    <property type="protein sequence ID" value="TKV79670.1"/>
    <property type="molecule type" value="Genomic_DNA"/>
</dbReference>
<evidence type="ECO:0000256" key="1">
    <source>
        <dbReference type="SAM" id="MobiDB-lite"/>
    </source>
</evidence>
<sequence>MNSIQYWQCENVKLGPYRQATNKIVGISDETAAFLERFFQASIDAAQKGCGQPLGEGWPRANRSGTGRGGDVTGSRTRKSSGLLSASLPLQLQGGCRRVRPTHWDRPATAA</sequence>
<reference evidence="2 3" key="1">
    <citation type="submission" date="2019-05" db="EMBL/GenBank/DDBJ databases">
        <title>Draft Genome of Bradyrhizobium elkanii strain SEMIA 938, Used in Commercial Inoculants for Lupinus spp. in Brazil.</title>
        <authorList>
            <person name="Hungria M."/>
            <person name="Delamuta J.R.M."/>
            <person name="Ribeiro R.A."/>
            <person name="Nogueira M.A."/>
        </authorList>
    </citation>
    <scope>NUCLEOTIDE SEQUENCE [LARGE SCALE GENOMIC DNA]</scope>
    <source>
        <strain evidence="2 3">Semia 938</strain>
    </source>
</reference>
<protein>
    <submittedName>
        <fullName evidence="2">Uncharacterized protein</fullName>
    </submittedName>
</protein>
<gene>
    <name evidence="2" type="ORF">FDV58_21185</name>
</gene>
<dbReference type="AlphaFoldDB" id="A0A4U6RY32"/>